<dbReference type="InterPro" id="IPR029068">
    <property type="entry name" value="Glyas_Bleomycin-R_OHBP_Dase"/>
</dbReference>
<keyword evidence="3" id="KW-1185">Reference proteome</keyword>
<dbReference type="Gene3D" id="3.10.180.10">
    <property type="entry name" value="2,3-Dihydroxybiphenyl 1,2-Dioxygenase, domain 1"/>
    <property type="match status" value="1"/>
</dbReference>
<dbReference type="CDD" id="cd06588">
    <property type="entry name" value="PhnB_like"/>
    <property type="match status" value="1"/>
</dbReference>
<proteinExistence type="predicted"/>
<comment type="caution">
    <text evidence="2">The sequence shown here is derived from an EMBL/GenBank/DDBJ whole genome shotgun (WGS) entry which is preliminary data.</text>
</comment>
<dbReference type="EMBL" id="JAATOP010000001">
    <property type="protein sequence ID" value="NIY70824.1"/>
    <property type="molecule type" value="Genomic_DNA"/>
</dbReference>
<evidence type="ECO:0000313" key="3">
    <source>
        <dbReference type="Proteomes" id="UP000709466"/>
    </source>
</evidence>
<dbReference type="InterPro" id="IPR028973">
    <property type="entry name" value="PhnB-like"/>
</dbReference>
<feature type="domain" description="PhnB-like" evidence="1">
    <location>
        <begin position="3"/>
        <end position="132"/>
    </location>
</feature>
<dbReference type="PANTHER" id="PTHR33990">
    <property type="entry name" value="PROTEIN YJDN-RELATED"/>
    <property type="match status" value="1"/>
</dbReference>
<evidence type="ECO:0000259" key="1">
    <source>
        <dbReference type="Pfam" id="PF06983"/>
    </source>
</evidence>
<reference evidence="2 3" key="1">
    <citation type="submission" date="2020-03" db="EMBL/GenBank/DDBJ databases">
        <title>Bacterial isolates of synthetic phycosphere.</title>
        <authorList>
            <person name="Fu H."/>
            <person name="Moran M.A."/>
        </authorList>
    </citation>
    <scope>NUCLEOTIDE SEQUENCE [LARGE SCALE GENOMIC DNA]</scope>
    <source>
        <strain evidence="2 3">HF1</strain>
    </source>
</reference>
<protein>
    <submittedName>
        <fullName evidence="2">VOC family protein</fullName>
    </submittedName>
</protein>
<dbReference type="RefSeq" id="WP_167635721.1">
    <property type="nucleotide sequence ID" value="NZ_JAATOP010000001.1"/>
</dbReference>
<evidence type="ECO:0000313" key="2">
    <source>
        <dbReference type="EMBL" id="NIY70824.1"/>
    </source>
</evidence>
<dbReference type="Proteomes" id="UP000709466">
    <property type="component" value="Unassembled WGS sequence"/>
</dbReference>
<dbReference type="PANTHER" id="PTHR33990:SF1">
    <property type="entry name" value="PROTEIN YJDN"/>
    <property type="match status" value="1"/>
</dbReference>
<sequence>MAVVPYLYFNGNCEEAMTTYARVFGGEITGIMRMGDMPQDPPLPDDVSKMVMNMLYTMPDGTRIMASDNWQGTSATTSNISLTVEFDSVEETKTAYDALIEGADIQEPFGPQFWTEAFAAFKDRFNIRWQLTGPYKQM</sequence>
<accession>A0ABX0VVG2</accession>
<organism evidence="2 3">
    <name type="scientific">Marivivens donghaensis</name>
    <dbReference type="NCBI Taxonomy" id="1699413"/>
    <lineage>
        <taxon>Bacteria</taxon>
        <taxon>Pseudomonadati</taxon>
        <taxon>Pseudomonadota</taxon>
        <taxon>Alphaproteobacteria</taxon>
        <taxon>Rhodobacterales</taxon>
        <taxon>Paracoccaceae</taxon>
        <taxon>Marivivens group</taxon>
        <taxon>Marivivens</taxon>
    </lineage>
</organism>
<dbReference type="Pfam" id="PF06983">
    <property type="entry name" value="3-dmu-9_3-mt"/>
    <property type="match status" value="1"/>
</dbReference>
<gene>
    <name evidence="2" type="ORF">HCZ30_00070</name>
</gene>
<name>A0ABX0VVG2_9RHOB</name>
<dbReference type="SUPFAM" id="SSF54593">
    <property type="entry name" value="Glyoxalase/Bleomycin resistance protein/Dihydroxybiphenyl dioxygenase"/>
    <property type="match status" value="1"/>
</dbReference>